<dbReference type="EMBL" id="CP129682">
    <property type="protein sequence ID" value="XDS49595.1"/>
    <property type="molecule type" value="Genomic_DNA"/>
</dbReference>
<evidence type="ECO:0000256" key="1">
    <source>
        <dbReference type="SAM" id="MobiDB-lite"/>
    </source>
</evidence>
<sequence length="107" mass="12342">MSRRIEHTKHVSLTRDSDGRLIQTSIEVTKVSSSSQCFDPSTCCDAQEQALIEVLRDYLRPQVAPQCLLRRLHHFMNETTMNETTMNETTMDETTSDLKHDDGRQSR</sequence>
<protein>
    <submittedName>
        <fullName evidence="3">Uncharacterized protein</fullName>
    </submittedName>
</protein>
<evidence type="ECO:0000313" key="4">
    <source>
        <dbReference type="EMBL" id="XDS50812.1"/>
    </source>
</evidence>
<dbReference type="RefSeq" id="WP_369341774.1">
    <property type="nucleotide sequence ID" value="NZ_CP129675.1"/>
</dbReference>
<evidence type="ECO:0000313" key="2">
    <source>
        <dbReference type="EMBL" id="XDS45623.1"/>
    </source>
</evidence>
<dbReference type="EMBL" id="CP129675">
    <property type="protein sequence ID" value="XDS45623.1"/>
    <property type="molecule type" value="Genomic_DNA"/>
</dbReference>
<dbReference type="AlphaFoldDB" id="A0AB39ULE2"/>
<name>A0AB39ULE2_9BIFI</name>
<organism evidence="3">
    <name type="scientific">Bifidobacterium fermentum</name>
    <dbReference type="NCBI Taxonomy" id="3059035"/>
    <lineage>
        <taxon>Bacteria</taxon>
        <taxon>Bacillati</taxon>
        <taxon>Actinomycetota</taxon>
        <taxon>Actinomycetes</taxon>
        <taxon>Bifidobacteriales</taxon>
        <taxon>Bifidobacteriaceae</taxon>
        <taxon>Bifidobacterium</taxon>
    </lineage>
</organism>
<gene>
    <name evidence="4" type="ORF">QN062_00935</name>
    <name evidence="3" type="ORF">QN216_04940</name>
    <name evidence="2" type="ORF">QN217_05505</name>
</gene>
<accession>A0AB39ULE2</accession>
<evidence type="ECO:0000313" key="3">
    <source>
        <dbReference type="EMBL" id="XDS49595.1"/>
    </source>
</evidence>
<dbReference type="EMBL" id="CP129683">
    <property type="protein sequence ID" value="XDS50812.1"/>
    <property type="molecule type" value="Genomic_DNA"/>
</dbReference>
<feature type="compositionally biased region" description="Basic and acidic residues" evidence="1">
    <location>
        <begin position="96"/>
        <end position="107"/>
    </location>
</feature>
<reference evidence="3" key="1">
    <citation type="submission" date="2023-07" db="EMBL/GenBank/DDBJ databases">
        <title>Bifidobacterium aquikefiriaerophilum sp. nov. and Bifidobacterium eccum sp. nov., isolated from water kefir.</title>
        <authorList>
            <person name="Breselge S."/>
            <person name="Bellassi P."/>
            <person name="Barcenilla C."/>
            <person name="Alvarez-Ordonez A."/>
            <person name="Morelli L."/>
            <person name="Cotter P.D."/>
        </authorList>
    </citation>
    <scope>NUCLEOTIDE SEQUENCE</scope>
    <source>
        <strain evidence="4">WK012_4_13</strain>
        <strain evidence="3">WK013_4_14</strain>
        <strain evidence="2">WK048_4_13</strain>
    </source>
</reference>
<dbReference type="KEGG" id="bfk:QN062_00935"/>
<proteinExistence type="predicted"/>
<feature type="region of interest" description="Disordered" evidence="1">
    <location>
        <begin position="84"/>
        <end position="107"/>
    </location>
</feature>